<comment type="caution">
    <text evidence="1">The sequence shown here is derived from an EMBL/GenBank/DDBJ whole genome shotgun (WGS) entry which is preliminary data.</text>
</comment>
<keyword evidence="2" id="KW-1185">Reference proteome</keyword>
<reference evidence="1" key="1">
    <citation type="journal article" date="2020" name="New Phytol.">
        <title>Comparative genomics reveals dynamic genome evolution in host specialist ectomycorrhizal fungi.</title>
        <authorList>
            <person name="Lofgren L.A."/>
            <person name="Nguyen N.H."/>
            <person name="Vilgalys R."/>
            <person name="Ruytinx J."/>
            <person name="Liao H.L."/>
            <person name="Branco S."/>
            <person name="Kuo A."/>
            <person name="LaButti K."/>
            <person name="Lipzen A."/>
            <person name="Andreopoulos W."/>
            <person name="Pangilinan J."/>
            <person name="Riley R."/>
            <person name="Hundley H."/>
            <person name="Na H."/>
            <person name="Barry K."/>
            <person name="Grigoriev I.V."/>
            <person name="Stajich J.E."/>
            <person name="Kennedy P.G."/>
        </authorList>
    </citation>
    <scope>NUCLEOTIDE SEQUENCE</scope>
    <source>
        <strain evidence="1">MN1</strain>
    </source>
</reference>
<dbReference type="Proteomes" id="UP000807769">
    <property type="component" value="Unassembled WGS sequence"/>
</dbReference>
<dbReference type="GeneID" id="64635588"/>
<gene>
    <name evidence="1" type="ORF">BJ212DRAFT_150001</name>
</gene>
<evidence type="ECO:0000313" key="2">
    <source>
        <dbReference type="Proteomes" id="UP000807769"/>
    </source>
</evidence>
<dbReference type="RefSeq" id="XP_041193499.1">
    <property type="nucleotide sequence ID" value="XM_041341572.1"/>
</dbReference>
<name>A0A9P7EC33_9AGAM</name>
<dbReference type="EMBL" id="JABBWG010000014">
    <property type="protein sequence ID" value="KAG1817080.1"/>
    <property type="molecule type" value="Genomic_DNA"/>
</dbReference>
<accession>A0A9P7EC33</accession>
<evidence type="ECO:0000313" key="1">
    <source>
        <dbReference type="EMBL" id="KAG1817080.1"/>
    </source>
</evidence>
<organism evidence="1 2">
    <name type="scientific">Suillus subaureus</name>
    <dbReference type="NCBI Taxonomy" id="48587"/>
    <lineage>
        <taxon>Eukaryota</taxon>
        <taxon>Fungi</taxon>
        <taxon>Dikarya</taxon>
        <taxon>Basidiomycota</taxon>
        <taxon>Agaricomycotina</taxon>
        <taxon>Agaricomycetes</taxon>
        <taxon>Agaricomycetidae</taxon>
        <taxon>Boletales</taxon>
        <taxon>Suillineae</taxon>
        <taxon>Suillaceae</taxon>
        <taxon>Suillus</taxon>
    </lineage>
</organism>
<dbReference type="AlphaFoldDB" id="A0A9P7EC33"/>
<sequence length="59" mass="6785">MQITATIHMALRLMRRNWPTPTKGSFSNWHRTLGVLIHLILMLIVSAITDWKITAPSPF</sequence>
<protein>
    <submittedName>
        <fullName evidence="1">Uncharacterized protein</fullName>
    </submittedName>
</protein>
<proteinExistence type="predicted"/>